<keyword evidence="1" id="KW-0805">Transcription regulation</keyword>
<dbReference type="RefSeq" id="WP_183428664.1">
    <property type="nucleotide sequence ID" value="NZ_DAMDIH010000001.1"/>
</dbReference>
<evidence type="ECO:0000313" key="5">
    <source>
        <dbReference type="EMBL" id="MBB2968197.1"/>
    </source>
</evidence>
<reference evidence="5 6" key="1">
    <citation type="submission" date="2020-08" db="EMBL/GenBank/DDBJ databases">
        <title>Sequencing the genomes of 1000 actinobacteria strains.</title>
        <authorList>
            <person name="Klenk H.-P."/>
        </authorList>
    </citation>
    <scope>NUCLEOTIDE SEQUENCE [LARGE SCALE GENOMIC DNA]</scope>
    <source>
        <strain evidence="5 6">DSM 20146</strain>
    </source>
</reference>
<dbReference type="EMBL" id="JACHVP010000003">
    <property type="protein sequence ID" value="MBB2968197.1"/>
    <property type="molecule type" value="Genomic_DNA"/>
</dbReference>
<organism evidence="5 6">
    <name type="scientific">Leifsonia aquatica</name>
    <name type="common">Corynebacterium aquaticum</name>
    <dbReference type="NCBI Taxonomy" id="144185"/>
    <lineage>
        <taxon>Bacteria</taxon>
        <taxon>Bacillati</taxon>
        <taxon>Actinomycetota</taxon>
        <taxon>Actinomycetes</taxon>
        <taxon>Micrococcales</taxon>
        <taxon>Microbacteriaceae</taxon>
        <taxon>Leifsonia</taxon>
    </lineage>
</organism>
<dbReference type="InterPro" id="IPR008920">
    <property type="entry name" value="TF_FadR/GntR_C"/>
</dbReference>
<evidence type="ECO:0000256" key="1">
    <source>
        <dbReference type="ARBA" id="ARBA00023015"/>
    </source>
</evidence>
<dbReference type="InterPro" id="IPR036388">
    <property type="entry name" value="WH-like_DNA-bd_sf"/>
</dbReference>
<gene>
    <name evidence="5" type="ORF">FHX33_002967</name>
</gene>
<dbReference type="SUPFAM" id="SSF46785">
    <property type="entry name" value="Winged helix' DNA-binding domain"/>
    <property type="match status" value="1"/>
</dbReference>
<dbReference type="InterPro" id="IPR000524">
    <property type="entry name" value="Tscrpt_reg_HTH_GntR"/>
</dbReference>
<dbReference type="PANTHER" id="PTHR43537">
    <property type="entry name" value="TRANSCRIPTIONAL REGULATOR, GNTR FAMILY"/>
    <property type="match status" value="1"/>
</dbReference>
<dbReference type="Gene3D" id="1.10.10.10">
    <property type="entry name" value="Winged helix-like DNA-binding domain superfamily/Winged helix DNA-binding domain"/>
    <property type="match status" value="1"/>
</dbReference>
<dbReference type="SMART" id="SM00345">
    <property type="entry name" value="HTH_GNTR"/>
    <property type="match status" value="1"/>
</dbReference>
<name>A0A7W4YK56_LEIAQ</name>
<keyword evidence="2 5" id="KW-0238">DNA-binding</keyword>
<dbReference type="Gene3D" id="1.20.120.530">
    <property type="entry name" value="GntR ligand-binding domain-like"/>
    <property type="match status" value="1"/>
</dbReference>
<evidence type="ECO:0000256" key="2">
    <source>
        <dbReference type="ARBA" id="ARBA00023125"/>
    </source>
</evidence>
<dbReference type="Pfam" id="PF00392">
    <property type="entry name" value="GntR"/>
    <property type="match status" value="1"/>
</dbReference>
<evidence type="ECO:0000256" key="3">
    <source>
        <dbReference type="ARBA" id="ARBA00023163"/>
    </source>
</evidence>
<accession>A0A7W4YK56</accession>
<keyword evidence="6" id="KW-1185">Reference proteome</keyword>
<dbReference type="PROSITE" id="PS50949">
    <property type="entry name" value="HTH_GNTR"/>
    <property type="match status" value="1"/>
</dbReference>
<dbReference type="CDD" id="cd07377">
    <property type="entry name" value="WHTH_GntR"/>
    <property type="match status" value="1"/>
</dbReference>
<evidence type="ECO:0000313" key="6">
    <source>
        <dbReference type="Proteomes" id="UP000538196"/>
    </source>
</evidence>
<dbReference type="AlphaFoldDB" id="A0A7W4YK56"/>
<protein>
    <submittedName>
        <fullName evidence="5">DNA-binding GntR family transcriptional regulator</fullName>
    </submittedName>
</protein>
<dbReference type="Pfam" id="PF07729">
    <property type="entry name" value="FCD"/>
    <property type="match status" value="1"/>
</dbReference>
<dbReference type="InterPro" id="IPR011711">
    <property type="entry name" value="GntR_C"/>
</dbReference>
<dbReference type="GO" id="GO:0003700">
    <property type="term" value="F:DNA-binding transcription factor activity"/>
    <property type="evidence" value="ECO:0007669"/>
    <property type="project" value="InterPro"/>
</dbReference>
<dbReference type="SUPFAM" id="SSF48008">
    <property type="entry name" value="GntR ligand-binding domain-like"/>
    <property type="match status" value="1"/>
</dbReference>
<sequence>MPLPVKDSAPVERQLLRDVVYNRLYDGILDGTLEPGETLLDDKLTAWLGVSRTPIREALMKLADIGLVEMAPNRYTRVAPIDHRAIDEAIYTTGLLHEHAVRAAVPGLDNAAVSRLDKAQKEVKKTAKAGDKPALGRALNDFLLEFGRSADNAVLLGVSEGLSPQLLRYIAVWPQPFGVDDLPARVTAIFEAAKARDGQKAGDLVAELYAPTLTQFLAEYRRSDRDIDDTPGY</sequence>
<keyword evidence="3" id="KW-0804">Transcription</keyword>
<dbReference type="InterPro" id="IPR036390">
    <property type="entry name" value="WH_DNA-bd_sf"/>
</dbReference>
<proteinExistence type="predicted"/>
<dbReference type="PANTHER" id="PTHR43537:SF5">
    <property type="entry name" value="UXU OPERON TRANSCRIPTIONAL REGULATOR"/>
    <property type="match status" value="1"/>
</dbReference>
<dbReference type="GO" id="GO:0003677">
    <property type="term" value="F:DNA binding"/>
    <property type="evidence" value="ECO:0007669"/>
    <property type="project" value="UniProtKB-KW"/>
</dbReference>
<evidence type="ECO:0000259" key="4">
    <source>
        <dbReference type="PROSITE" id="PS50949"/>
    </source>
</evidence>
<comment type="caution">
    <text evidence="5">The sequence shown here is derived from an EMBL/GenBank/DDBJ whole genome shotgun (WGS) entry which is preliminary data.</text>
</comment>
<feature type="domain" description="HTH gntR-type" evidence="4">
    <location>
        <begin position="14"/>
        <end position="81"/>
    </location>
</feature>
<dbReference type="Proteomes" id="UP000538196">
    <property type="component" value="Unassembled WGS sequence"/>
</dbReference>